<accession>X6PB33</accession>
<name>X6PB33_RETFI</name>
<evidence type="ECO:0000313" key="2">
    <source>
        <dbReference type="Proteomes" id="UP000023152"/>
    </source>
</evidence>
<gene>
    <name evidence="1" type="ORF">RFI_01783</name>
</gene>
<reference evidence="1 2" key="1">
    <citation type="journal article" date="2013" name="Curr. Biol.">
        <title>The Genome of the Foraminiferan Reticulomyxa filosa.</title>
        <authorList>
            <person name="Glockner G."/>
            <person name="Hulsmann N."/>
            <person name="Schleicher M."/>
            <person name="Noegel A.A."/>
            <person name="Eichinger L."/>
            <person name="Gallinger C."/>
            <person name="Pawlowski J."/>
            <person name="Sierra R."/>
            <person name="Euteneuer U."/>
            <person name="Pillet L."/>
            <person name="Moustafa A."/>
            <person name="Platzer M."/>
            <person name="Groth M."/>
            <person name="Szafranski K."/>
            <person name="Schliwa M."/>
        </authorList>
    </citation>
    <scope>NUCLEOTIDE SEQUENCE [LARGE SCALE GENOMIC DNA]</scope>
</reference>
<comment type="caution">
    <text evidence="1">The sequence shown here is derived from an EMBL/GenBank/DDBJ whole genome shotgun (WGS) entry which is preliminary data.</text>
</comment>
<dbReference type="EMBL" id="ASPP01001789">
    <property type="protein sequence ID" value="ETO35279.1"/>
    <property type="molecule type" value="Genomic_DNA"/>
</dbReference>
<protein>
    <submittedName>
        <fullName evidence="1">Uncharacterized protein</fullName>
    </submittedName>
</protein>
<evidence type="ECO:0000313" key="1">
    <source>
        <dbReference type="EMBL" id="ETO35279.1"/>
    </source>
</evidence>
<organism evidence="1 2">
    <name type="scientific">Reticulomyxa filosa</name>
    <dbReference type="NCBI Taxonomy" id="46433"/>
    <lineage>
        <taxon>Eukaryota</taxon>
        <taxon>Sar</taxon>
        <taxon>Rhizaria</taxon>
        <taxon>Retaria</taxon>
        <taxon>Foraminifera</taxon>
        <taxon>Monothalamids</taxon>
        <taxon>Reticulomyxidae</taxon>
        <taxon>Reticulomyxa</taxon>
    </lineage>
</organism>
<proteinExistence type="predicted"/>
<keyword evidence="2" id="KW-1185">Reference proteome</keyword>
<sequence>MQTKCHRMYGGNLMSVNFVDILIAHDYILIDIKLRQTFRFDLMMKYINELQQIVHQYKDENFKLKQEKQINENNLSRQSINNLDLKLNKIFIGHKSIVWSIDYSIFGDDQFICSGYLKNTKIKEIGQANNYYSTTIR</sequence>
<dbReference type="Proteomes" id="UP000023152">
    <property type="component" value="Unassembled WGS sequence"/>
</dbReference>
<dbReference type="AlphaFoldDB" id="X6PB33"/>